<evidence type="ECO:0000256" key="1">
    <source>
        <dbReference type="SAM" id="SignalP"/>
    </source>
</evidence>
<sequence>MLIAAILLLLPGLTIAQQKDNGFKPMFDGKTLNGWEGDPKYWRAENGEIIGEVTPETILKVNTFLIWKGGQPADFELKVSYRISAKGNSGINYRSVRVDSLPYALKGYQADIDGKDKYNLGYPRYSGQNYEERGRQFLALRGQRTVIENGKQRVTDSLGTKEELLKSINYDGWNELRIVAKGNSLKHYLNGKLMSEVTDNDAANRKMDGLIGVQVHVGPPMKIEYKDFMIKSSLAP</sequence>
<feature type="domain" description="3-keto-alpha-glucoside-1,2-lyase/3-keto-2-hydroxy-glucal hydratase" evidence="2">
    <location>
        <begin position="22"/>
        <end position="231"/>
    </location>
</feature>
<evidence type="ECO:0000259" key="2">
    <source>
        <dbReference type="Pfam" id="PF06439"/>
    </source>
</evidence>
<proteinExistence type="predicted"/>
<keyword evidence="4" id="KW-1185">Reference proteome</keyword>
<dbReference type="Proteomes" id="UP000505355">
    <property type="component" value="Chromosome"/>
</dbReference>
<reference evidence="3 4" key="1">
    <citation type="submission" date="2020-05" db="EMBL/GenBank/DDBJ databases">
        <title>Mucilaginibacter mali sp. nov.</title>
        <authorList>
            <person name="Kim H.S."/>
            <person name="Lee K.C."/>
            <person name="Suh M.K."/>
            <person name="Kim J.-S."/>
            <person name="Han K.-I."/>
            <person name="Eom M.K."/>
            <person name="Shin Y.K."/>
            <person name="Lee J.-S."/>
        </authorList>
    </citation>
    <scope>NUCLEOTIDE SEQUENCE [LARGE SCALE GENOMIC DNA]</scope>
    <source>
        <strain evidence="3 4">G2-14</strain>
    </source>
</reference>
<dbReference type="InterPro" id="IPR010496">
    <property type="entry name" value="AL/BT2_dom"/>
</dbReference>
<dbReference type="KEGG" id="mmab:HQ865_20370"/>
<protein>
    <submittedName>
        <fullName evidence="3">DUF1080 domain-containing protein</fullName>
    </submittedName>
</protein>
<keyword evidence="1" id="KW-0732">Signal</keyword>
<dbReference type="Gene3D" id="2.60.120.560">
    <property type="entry name" value="Exo-inulinase, domain 1"/>
    <property type="match status" value="1"/>
</dbReference>
<gene>
    <name evidence="3" type="ORF">HQ865_20370</name>
</gene>
<evidence type="ECO:0000313" key="4">
    <source>
        <dbReference type="Proteomes" id="UP000505355"/>
    </source>
</evidence>
<organism evidence="3 4">
    <name type="scientific">Mucilaginibacter mali</name>
    <dbReference type="NCBI Taxonomy" id="2740462"/>
    <lineage>
        <taxon>Bacteria</taxon>
        <taxon>Pseudomonadati</taxon>
        <taxon>Bacteroidota</taxon>
        <taxon>Sphingobacteriia</taxon>
        <taxon>Sphingobacteriales</taxon>
        <taxon>Sphingobacteriaceae</taxon>
        <taxon>Mucilaginibacter</taxon>
    </lineage>
</organism>
<dbReference type="AlphaFoldDB" id="A0A7D4PYE9"/>
<dbReference type="GO" id="GO:0016787">
    <property type="term" value="F:hydrolase activity"/>
    <property type="evidence" value="ECO:0007669"/>
    <property type="project" value="InterPro"/>
</dbReference>
<feature type="signal peptide" evidence="1">
    <location>
        <begin position="1"/>
        <end position="16"/>
    </location>
</feature>
<name>A0A7D4PYE9_9SPHI</name>
<dbReference type="EMBL" id="CP054139">
    <property type="protein sequence ID" value="QKJ33223.1"/>
    <property type="molecule type" value="Genomic_DNA"/>
</dbReference>
<evidence type="ECO:0000313" key="3">
    <source>
        <dbReference type="EMBL" id="QKJ33223.1"/>
    </source>
</evidence>
<feature type="chain" id="PRO_5028899531" evidence="1">
    <location>
        <begin position="17"/>
        <end position="236"/>
    </location>
</feature>
<accession>A0A7D4PYE9</accession>
<dbReference type="Pfam" id="PF06439">
    <property type="entry name" value="3keto-disac_hyd"/>
    <property type="match status" value="1"/>
</dbReference>